<feature type="domain" description="GmrSD restriction endonucleases C-terminal" evidence="1">
    <location>
        <begin position="74"/>
        <end position="167"/>
    </location>
</feature>
<dbReference type="PANTHER" id="PTHR24094">
    <property type="entry name" value="SECRETED PROTEIN"/>
    <property type="match status" value="1"/>
</dbReference>
<organism evidence="2 3">
    <name type="scientific">Rhodovibrio sodomensis</name>
    <dbReference type="NCBI Taxonomy" id="1088"/>
    <lineage>
        <taxon>Bacteria</taxon>
        <taxon>Pseudomonadati</taxon>
        <taxon>Pseudomonadota</taxon>
        <taxon>Alphaproteobacteria</taxon>
        <taxon>Rhodospirillales</taxon>
        <taxon>Rhodovibrionaceae</taxon>
        <taxon>Rhodovibrio</taxon>
    </lineage>
</organism>
<comment type="caution">
    <text evidence="2">The sequence shown here is derived from an EMBL/GenBank/DDBJ whole genome shotgun (WGS) entry which is preliminary data.</text>
</comment>
<evidence type="ECO:0000313" key="3">
    <source>
        <dbReference type="Proteomes" id="UP001296873"/>
    </source>
</evidence>
<keyword evidence="3" id="KW-1185">Reference proteome</keyword>
<evidence type="ECO:0000259" key="1">
    <source>
        <dbReference type="Pfam" id="PF07510"/>
    </source>
</evidence>
<dbReference type="InterPro" id="IPR011089">
    <property type="entry name" value="GmrSD_C"/>
</dbReference>
<accession>A0ABS1D975</accession>
<dbReference type="Pfam" id="PF07510">
    <property type="entry name" value="GmrSD_C"/>
    <property type="match status" value="1"/>
</dbReference>
<protein>
    <recommendedName>
        <fullName evidence="1">GmrSD restriction endonucleases C-terminal domain-containing protein</fullName>
    </recommendedName>
</protein>
<name>A0ABS1D975_9PROT</name>
<gene>
    <name evidence="2" type="ORF">CKO28_00770</name>
</gene>
<proteinExistence type="predicted"/>
<sequence>MLQRLNAISGGGTSSGAPAPSGFQEYDRALYSHWSDADRDCQDARQEVLISESRRPVQLSADGCDVVSGLWIDPYTGARLTDPSDLHVDHIVPLAEAHRSGAHRWSHAKRKAYANDLEDPRSLIAVSAGANMSKGADDPAHWLPENRSYRCTYVREWVAVKRRWDLSMDPAERRAADQVLTTCRNRGR</sequence>
<dbReference type="Proteomes" id="UP001296873">
    <property type="component" value="Unassembled WGS sequence"/>
</dbReference>
<evidence type="ECO:0000313" key="2">
    <source>
        <dbReference type="EMBL" id="MBK1666574.1"/>
    </source>
</evidence>
<reference evidence="2 3" key="1">
    <citation type="journal article" date="2020" name="Microorganisms">
        <title>Osmotic Adaptation and Compatible Solute Biosynthesis of Phototrophic Bacteria as Revealed from Genome Analyses.</title>
        <authorList>
            <person name="Imhoff J.F."/>
            <person name="Rahn T."/>
            <person name="Kunzel S."/>
            <person name="Keller A."/>
            <person name="Neulinger S.C."/>
        </authorList>
    </citation>
    <scope>NUCLEOTIDE SEQUENCE [LARGE SCALE GENOMIC DNA]</scope>
    <source>
        <strain evidence="2 3">DSM 9895</strain>
    </source>
</reference>
<dbReference type="PANTHER" id="PTHR24094:SF15">
    <property type="entry name" value="AMP-DEPENDENT SYNTHETASE_LIGASE DOMAIN-CONTAINING PROTEIN-RELATED"/>
    <property type="match status" value="1"/>
</dbReference>
<dbReference type="EMBL" id="NRRL01000001">
    <property type="protein sequence ID" value="MBK1666574.1"/>
    <property type="molecule type" value="Genomic_DNA"/>
</dbReference>